<comment type="subcellular location">
    <subcellularLocation>
        <location evidence="10">Cytoplasm</location>
    </subcellularLocation>
</comment>
<comment type="caution">
    <text evidence="12">The sequence shown here is derived from an EMBL/GenBank/DDBJ whole genome shotgun (WGS) entry which is preliminary data.</text>
</comment>
<keyword evidence="13" id="KW-1185">Reference proteome</keyword>
<name>A0AAE3VIZ7_9BACT</name>
<dbReference type="InterPro" id="IPR058240">
    <property type="entry name" value="rSAM_sf"/>
</dbReference>
<dbReference type="PROSITE" id="PS51918">
    <property type="entry name" value="RADICAL_SAM"/>
    <property type="match status" value="1"/>
</dbReference>
<dbReference type="InterPro" id="IPR010723">
    <property type="entry name" value="HemN_C"/>
</dbReference>
<dbReference type="PANTHER" id="PTHR13932">
    <property type="entry name" value="COPROPORPHYRINIGEN III OXIDASE"/>
    <property type="match status" value="1"/>
</dbReference>
<dbReference type="NCBIfam" id="TIGR00539">
    <property type="entry name" value="hemN_rel"/>
    <property type="match status" value="1"/>
</dbReference>
<comment type="cofactor">
    <cofactor evidence="1">
        <name>[4Fe-4S] cluster</name>
        <dbReference type="ChEBI" id="CHEBI:49883"/>
    </cofactor>
</comment>
<evidence type="ECO:0000256" key="10">
    <source>
        <dbReference type="RuleBase" id="RU364116"/>
    </source>
</evidence>
<evidence type="ECO:0000256" key="8">
    <source>
        <dbReference type="ARBA" id="ARBA00023014"/>
    </source>
</evidence>
<keyword evidence="9 10" id="KW-0143">Chaperone</keyword>
<dbReference type="SFLD" id="SFLDF00288">
    <property type="entry name" value="HemN-like__clustered_with_nucl"/>
    <property type="match status" value="1"/>
</dbReference>
<comment type="similarity">
    <text evidence="2">Belongs to the anaerobic coproporphyrinogen-III oxidase family. HemW subfamily.</text>
</comment>
<keyword evidence="8 10" id="KW-0411">Iron-sulfur</keyword>
<evidence type="ECO:0000256" key="7">
    <source>
        <dbReference type="ARBA" id="ARBA00023004"/>
    </source>
</evidence>
<dbReference type="Pfam" id="PF04055">
    <property type="entry name" value="Radical_SAM"/>
    <property type="match status" value="1"/>
</dbReference>
<evidence type="ECO:0000313" key="12">
    <source>
        <dbReference type="EMBL" id="MDQ0291437.1"/>
    </source>
</evidence>
<comment type="function">
    <text evidence="10">Probably acts as a heme chaperone, transferring heme to an unknown acceptor. Binds one molecule of heme per monomer, possibly covalently. Binds 1 [4Fe-4S] cluster. The cluster is coordinated with 3 cysteines and an exchangeable S-adenosyl-L-methionine.</text>
</comment>
<keyword evidence="7 10" id="KW-0408">Iron</keyword>
<dbReference type="GO" id="GO:0046872">
    <property type="term" value="F:metal ion binding"/>
    <property type="evidence" value="ECO:0007669"/>
    <property type="project" value="UniProtKB-UniRule"/>
</dbReference>
<dbReference type="SFLD" id="SFLDG01065">
    <property type="entry name" value="anaerobic_coproporphyrinogen-I"/>
    <property type="match status" value="1"/>
</dbReference>
<evidence type="ECO:0000313" key="13">
    <source>
        <dbReference type="Proteomes" id="UP001238163"/>
    </source>
</evidence>
<evidence type="ECO:0000256" key="6">
    <source>
        <dbReference type="ARBA" id="ARBA00022723"/>
    </source>
</evidence>
<accession>A0AAE3VIZ7</accession>
<gene>
    <name evidence="12" type="ORF">J3R75_003544</name>
</gene>
<dbReference type="InterPro" id="IPR013785">
    <property type="entry name" value="Aldolase_TIM"/>
</dbReference>
<feature type="domain" description="Radical SAM core" evidence="11">
    <location>
        <begin position="1"/>
        <end position="228"/>
    </location>
</feature>
<dbReference type="InterPro" id="IPR007197">
    <property type="entry name" value="rSAM"/>
</dbReference>
<dbReference type="SMART" id="SM00729">
    <property type="entry name" value="Elp3"/>
    <property type="match status" value="1"/>
</dbReference>
<dbReference type="AlphaFoldDB" id="A0AAE3VIZ7"/>
<dbReference type="RefSeq" id="WP_307264220.1">
    <property type="nucleotide sequence ID" value="NZ_JAUSVL010000001.1"/>
</dbReference>
<dbReference type="InterPro" id="IPR004559">
    <property type="entry name" value="HemW-like"/>
</dbReference>
<dbReference type="Gene3D" id="3.20.20.70">
    <property type="entry name" value="Aldolase class I"/>
    <property type="match status" value="1"/>
</dbReference>
<keyword evidence="12" id="KW-0560">Oxidoreductase</keyword>
<dbReference type="SFLD" id="SFLDS00029">
    <property type="entry name" value="Radical_SAM"/>
    <property type="match status" value="1"/>
</dbReference>
<sequence>MFDSLYIHVPFCAGKCAYCAFFSLGAATPAQHRCYLTALAAECRRRAPNCEPLQTIFVGGGTPNILSPDELQEFLAIIGNNFVLAADCEWTVEANPESLTPEKIALLAAAGVNRLSIGIQSFKAQLRERIGRRGSLAQLPAIMRAARDAGISRINFDLIFAIPGQTLADWRDDLAQALSWQPSHLSAYALTLEEGTALAQSLQNDLYDDDFVAFWDTSDELLGQQGLRRYEISNFARPGDECRHNQRIWHGASYLGCGPAATSFDGQDRWTNPAQFQQWLNGRPPEVDHIDADARAAEILAFGMRCVTGWQWDEYRQRCQREPMAFRGDALRRLQKLGLITLDANGARPTRQGLLFNDDLVAELL</sequence>
<evidence type="ECO:0000256" key="1">
    <source>
        <dbReference type="ARBA" id="ARBA00001966"/>
    </source>
</evidence>
<keyword evidence="6 10" id="KW-0479">Metal-binding</keyword>
<dbReference type="GO" id="GO:0006779">
    <property type="term" value="P:porphyrin-containing compound biosynthetic process"/>
    <property type="evidence" value="ECO:0007669"/>
    <property type="project" value="InterPro"/>
</dbReference>
<dbReference type="GO" id="GO:0005737">
    <property type="term" value="C:cytoplasm"/>
    <property type="evidence" value="ECO:0007669"/>
    <property type="project" value="UniProtKB-SubCell"/>
</dbReference>
<evidence type="ECO:0000256" key="2">
    <source>
        <dbReference type="ARBA" id="ARBA00006100"/>
    </source>
</evidence>
<keyword evidence="4 10" id="KW-0349">Heme</keyword>
<dbReference type="GO" id="GO:0004109">
    <property type="term" value="F:coproporphyrinogen oxidase activity"/>
    <property type="evidence" value="ECO:0007669"/>
    <property type="project" value="InterPro"/>
</dbReference>
<dbReference type="SFLD" id="SFLDF00562">
    <property type="entry name" value="HemN-like__clustered_with_heat"/>
    <property type="match status" value="1"/>
</dbReference>
<organism evidence="12 13">
    <name type="scientific">Oligosphaera ethanolica</name>
    <dbReference type="NCBI Taxonomy" id="760260"/>
    <lineage>
        <taxon>Bacteria</taxon>
        <taxon>Pseudomonadati</taxon>
        <taxon>Lentisphaerota</taxon>
        <taxon>Oligosphaeria</taxon>
        <taxon>Oligosphaerales</taxon>
        <taxon>Oligosphaeraceae</taxon>
        <taxon>Oligosphaera</taxon>
    </lineage>
</organism>
<dbReference type="PANTHER" id="PTHR13932:SF5">
    <property type="entry name" value="RADICAL S-ADENOSYL METHIONINE DOMAIN-CONTAINING PROTEIN 1, MITOCHONDRIAL"/>
    <property type="match status" value="1"/>
</dbReference>
<evidence type="ECO:0000256" key="4">
    <source>
        <dbReference type="ARBA" id="ARBA00022617"/>
    </source>
</evidence>
<evidence type="ECO:0000256" key="5">
    <source>
        <dbReference type="ARBA" id="ARBA00022691"/>
    </source>
</evidence>
<dbReference type="InterPro" id="IPR034505">
    <property type="entry name" value="Coproporphyrinogen-III_oxidase"/>
</dbReference>
<evidence type="ECO:0000256" key="9">
    <source>
        <dbReference type="ARBA" id="ARBA00023186"/>
    </source>
</evidence>
<dbReference type="CDD" id="cd01335">
    <property type="entry name" value="Radical_SAM"/>
    <property type="match status" value="1"/>
</dbReference>
<dbReference type="EMBL" id="JAUSVL010000001">
    <property type="protein sequence ID" value="MDQ0291437.1"/>
    <property type="molecule type" value="Genomic_DNA"/>
</dbReference>
<reference evidence="12" key="1">
    <citation type="submission" date="2023-07" db="EMBL/GenBank/DDBJ databases">
        <title>Genomic Encyclopedia of Type Strains, Phase IV (KMG-IV): sequencing the most valuable type-strain genomes for metagenomic binning, comparative biology and taxonomic classification.</title>
        <authorList>
            <person name="Goeker M."/>
        </authorList>
    </citation>
    <scope>NUCLEOTIDE SEQUENCE</scope>
    <source>
        <strain evidence="12">DSM 24202</strain>
    </source>
</reference>
<dbReference type="Pfam" id="PF06969">
    <property type="entry name" value="HemN_C"/>
    <property type="match status" value="1"/>
</dbReference>
<protein>
    <recommendedName>
        <fullName evidence="3 10">Heme chaperone HemW</fullName>
    </recommendedName>
</protein>
<evidence type="ECO:0000259" key="11">
    <source>
        <dbReference type="PROSITE" id="PS51918"/>
    </source>
</evidence>
<dbReference type="SUPFAM" id="SSF102114">
    <property type="entry name" value="Radical SAM enzymes"/>
    <property type="match status" value="1"/>
</dbReference>
<keyword evidence="10" id="KW-0004">4Fe-4S</keyword>
<dbReference type="InterPro" id="IPR006638">
    <property type="entry name" value="Elp3/MiaA/NifB-like_rSAM"/>
</dbReference>
<proteinExistence type="inferred from homology"/>
<keyword evidence="10" id="KW-0963">Cytoplasm</keyword>
<dbReference type="GO" id="GO:0051539">
    <property type="term" value="F:4 iron, 4 sulfur cluster binding"/>
    <property type="evidence" value="ECO:0007669"/>
    <property type="project" value="UniProtKB-UniRule"/>
</dbReference>
<dbReference type="Proteomes" id="UP001238163">
    <property type="component" value="Unassembled WGS sequence"/>
</dbReference>
<evidence type="ECO:0000256" key="3">
    <source>
        <dbReference type="ARBA" id="ARBA00017228"/>
    </source>
</evidence>
<keyword evidence="5 10" id="KW-0949">S-adenosyl-L-methionine</keyword>